<evidence type="ECO:0000313" key="3">
    <source>
        <dbReference type="Ensembl" id="ENSPCEP00000017157.1"/>
    </source>
</evidence>
<reference evidence="3" key="1">
    <citation type="submission" date="2025-08" db="UniProtKB">
        <authorList>
            <consortium name="Ensembl"/>
        </authorList>
    </citation>
    <scope>IDENTIFICATION</scope>
</reference>
<dbReference type="AlphaFoldDB" id="A0A8C8SB34"/>
<sequence>MPRSLSLRDKAQIIRACQEPGARQSRVAAAWALHRSVVCRIWKQKEKLLAQYGDGGSHHSCRKRGREGRAPAVDQALAAWLREKRARGARLAGPAIKEKARQLAAALGVKDFKASDGWFSRWKKRFAIGPEKEWGKKQPVGKPAAERWRCENLPCLLEQFAPADIYNAEETGLRLKGLWGRRPGEKNEARGGERALKDRVTLLVCANMDGSDKRPLVMIGKSKQPRCFPKDFSKLPLSYVSTANAWMTSEVFSTWLKAWDRQLHAQRRKICLVVANCSAHPQGTVLTNIQLKFLPPIATPSAQPLNQGAIQNMKGHYQSKMANRITVTLAAAPSADIQSVLKTVHLLDCVHLVAEAWRDVKPATISNSFRKSKFVAPVKGMQDEDTEEFDDPLSDVPLPVTMEKEHLVAAVVMDEDLLTFAELTEEELLSVAAAPRPGKQTCVDETYHHQEDNQESEDDFDEVPPPTNSELLKSLSTLRHFSQLEGLGDKLYCLRSSHLGGEWVTQMVAIFDEGSLSMTGV</sequence>
<evidence type="ECO:0000256" key="1">
    <source>
        <dbReference type="ARBA" id="ARBA00023125"/>
    </source>
</evidence>
<dbReference type="GO" id="GO:0005634">
    <property type="term" value="C:nucleus"/>
    <property type="evidence" value="ECO:0007669"/>
    <property type="project" value="TreeGrafter"/>
</dbReference>
<dbReference type="PROSITE" id="PS51253">
    <property type="entry name" value="HTH_CENPB"/>
    <property type="match status" value="1"/>
</dbReference>
<organism evidence="3 4">
    <name type="scientific">Pelusios castaneus</name>
    <name type="common">West African mud turtle</name>
    <dbReference type="NCBI Taxonomy" id="367368"/>
    <lineage>
        <taxon>Eukaryota</taxon>
        <taxon>Metazoa</taxon>
        <taxon>Chordata</taxon>
        <taxon>Craniata</taxon>
        <taxon>Vertebrata</taxon>
        <taxon>Euteleostomi</taxon>
        <taxon>Archelosauria</taxon>
        <taxon>Testudinata</taxon>
        <taxon>Testudines</taxon>
        <taxon>Pleurodira</taxon>
        <taxon>Pelomedusidae</taxon>
        <taxon>Pelusios</taxon>
    </lineage>
</organism>
<feature type="domain" description="HTH CENPB-type" evidence="2">
    <location>
        <begin position="61"/>
        <end position="132"/>
    </location>
</feature>
<dbReference type="PANTHER" id="PTHR19303">
    <property type="entry name" value="TRANSPOSON"/>
    <property type="match status" value="1"/>
</dbReference>
<dbReference type="InterPro" id="IPR004875">
    <property type="entry name" value="DDE_SF_endonuclease_dom"/>
</dbReference>
<dbReference type="PANTHER" id="PTHR19303:SF73">
    <property type="entry name" value="PROTEIN PDC2"/>
    <property type="match status" value="1"/>
</dbReference>
<evidence type="ECO:0000259" key="2">
    <source>
        <dbReference type="PROSITE" id="PS51253"/>
    </source>
</evidence>
<dbReference type="InterPro" id="IPR006600">
    <property type="entry name" value="HTH_CenpB_DNA-bd_dom"/>
</dbReference>
<dbReference type="GO" id="GO:0003677">
    <property type="term" value="F:DNA binding"/>
    <property type="evidence" value="ECO:0007669"/>
    <property type="project" value="UniProtKB-KW"/>
</dbReference>
<keyword evidence="1" id="KW-0238">DNA-binding</keyword>
<dbReference type="InterPro" id="IPR050863">
    <property type="entry name" value="CenT-Element_Derived"/>
</dbReference>
<keyword evidence="4" id="KW-1185">Reference proteome</keyword>
<accession>A0A8C8SB34</accession>
<dbReference type="Proteomes" id="UP000694393">
    <property type="component" value="Unplaced"/>
</dbReference>
<dbReference type="Pfam" id="PF03221">
    <property type="entry name" value="HTH_Tnp_Tc5"/>
    <property type="match status" value="1"/>
</dbReference>
<dbReference type="SMART" id="SM00674">
    <property type="entry name" value="CENPB"/>
    <property type="match status" value="1"/>
</dbReference>
<evidence type="ECO:0000313" key="4">
    <source>
        <dbReference type="Proteomes" id="UP000694393"/>
    </source>
</evidence>
<protein>
    <recommendedName>
        <fullName evidence="2">HTH CENPB-type domain-containing protein</fullName>
    </recommendedName>
</protein>
<dbReference type="Ensembl" id="ENSPCET00000017759.1">
    <property type="protein sequence ID" value="ENSPCEP00000017157.1"/>
    <property type="gene ID" value="ENSPCEG00000013487.1"/>
</dbReference>
<dbReference type="SUPFAM" id="SSF46689">
    <property type="entry name" value="Homeodomain-like"/>
    <property type="match status" value="2"/>
</dbReference>
<dbReference type="Gene3D" id="1.10.10.60">
    <property type="entry name" value="Homeodomain-like"/>
    <property type="match status" value="2"/>
</dbReference>
<proteinExistence type="predicted"/>
<dbReference type="Pfam" id="PF03184">
    <property type="entry name" value="DDE_1"/>
    <property type="match status" value="1"/>
</dbReference>
<reference evidence="3" key="2">
    <citation type="submission" date="2025-09" db="UniProtKB">
        <authorList>
            <consortium name="Ensembl"/>
        </authorList>
    </citation>
    <scope>IDENTIFICATION</scope>
</reference>
<name>A0A8C8SB34_9SAUR</name>
<dbReference type="InterPro" id="IPR009057">
    <property type="entry name" value="Homeodomain-like_sf"/>
</dbReference>